<evidence type="ECO:0000313" key="3">
    <source>
        <dbReference type="Proteomes" id="UP000683360"/>
    </source>
</evidence>
<feature type="region of interest" description="Disordered" evidence="1">
    <location>
        <begin position="84"/>
        <end position="129"/>
    </location>
</feature>
<dbReference type="AlphaFoldDB" id="A0A8S3RKF2"/>
<keyword evidence="3" id="KW-1185">Reference proteome</keyword>
<protein>
    <submittedName>
        <fullName evidence="2">Uncharacterized protein</fullName>
    </submittedName>
</protein>
<organism evidence="2 3">
    <name type="scientific">Mytilus edulis</name>
    <name type="common">Blue mussel</name>
    <dbReference type="NCBI Taxonomy" id="6550"/>
    <lineage>
        <taxon>Eukaryota</taxon>
        <taxon>Metazoa</taxon>
        <taxon>Spiralia</taxon>
        <taxon>Lophotrochozoa</taxon>
        <taxon>Mollusca</taxon>
        <taxon>Bivalvia</taxon>
        <taxon>Autobranchia</taxon>
        <taxon>Pteriomorphia</taxon>
        <taxon>Mytilida</taxon>
        <taxon>Mytiloidea</taxon>
        <taxon>Mytilidae</taxon>
        <taxon>Mytilinae</taxon>
        <taxon>Mytilus</taxon>
    </lineage>
</organism>
<feature type="compositionally biased region" description="Polar residues" evidence="1">
    <location>
        <begin position="91"/>
        <end position="111"/>
    </location>
</feature>
<comment type="caution">
    <text evidence="2">The sequence shown here is derived from an EMBL/GenBank/DDBJ whole genome shotgun (WGS) entry which is preliminary data.</text>
</comment>
<evidence type="ECO:0000256" key="1">
    <source>
        <dbReference type="SAM" id="MobiDB-lite"/>
    </source>
</evidence>
<feature type="compositionally biased region" description="Basic and acidic residues" evidence="1">
    <location>
        <begin position="112"/>
        <end position="121"/>
    </location>
</feature>
<accession>A0A8S3RKF2</accession>
<proteinExistence type="predicted"/>
<sequence>MLRLYVMQSTFHSRVGYSISLDGNLPSTYKSSSQICYTINQLHNDDEFEGSSHDINLQNQQEQNLDPHAISMNDSIRDFIQRSMHKHSSGDSHNFSFSELTQSNETVNSSDVKGKSNKEENLSTDSGVSGYSDNNKRVIDCDKTESYEFNLIQSKGKKRKYSTESNDNGMNNDITVVNGIRREKYECNFCNDNDASKSMLTSNIKTREEAVSDNITKSDHQFDDSQLEDCLFEILITAESEGVIKNINSLDLEIQLTDIANYESGKMSRLDKLLLSS</sequence>
<dbReference type="EMBL" id="CAJPWZ010001076">
    <property type="protein sequence ID" value="CAG2207442.1"/>
    <property type="molecule type" value="Genomic_DNA"/>
</dbReference>
<dbReference type="Proteomes" id="UP000683360">
    <property type="component" value="Unassembled WGS sequence"/>
</dbReference>
<name>A0A8S3RKF2_MYTED</name>
<gene>
    <name evidence="2" type="ORF">MEDL_21620</name>
</gene>
<evidence type="ECO:0000313" key="2">
    <source>
        <dbReference type="EMBL" id="CAG2207442.1"/>
    </source>
</evidence>
<reference evidence="2" key="1">
    <citation type="submission" date="2021-03" db="EMBL/GenBank/DDBJ databases">
        <authorList>
            <person name="Bekaert M."/>
        </authorList>
    </citation>
    <scope>NUCLEOTIDE SEQUENCE</scope>
</reference>